<dbReference type="EMBL" id="CM016559">
    <property type="protein sequence ID" value="TKV99675.1"/>
    <property type="molecule type" value="Genomic_DNA"/>
</dbReference>
<feature type="domain" description="TTF-type" evidence="2">
    <location>
        <begin position="120"/>
        <end position="204"/>
    </location>
</feature>
<dbReference type="Proteomes" id="UP000298652">
    <property type="component" value="Chromosome 8"/>
</dbReference>
<dbReference type="InterPro" id="IPR006580">
    <property type="entry name" value="Znf_TTF"/>
</dbReference>
<reference evidence="3" key="1">
    <citation type="submission" date="2019-03" db="EMBL/GenBank/DDBJ databases">
        <title>WGS assembly of Setaria viridis.</title>
        <authorList>
            <person name="Huang P."/>
            <person name="Jenkins J."/>
            <person name="Grimwood J."/>
            <person name="Barry K."/>
            <person name="Healey A."/>
            <person name="Mamidi S."/>
            <person name="Sreedasyam A."/>
            <person name="Shu S."/>
            <person name="Feldman M."/>
            <person name="Wu J."/>
            <person name="Yu Y."/>
            <person name="Chen C."/>
            <person name="Johnson J."/>
            <person name="Rokhsar D."/>
            <person name="Baxter I."/>
            <person name="Schmutz J."/>
            <person name="Brutnell T."/>
            <person name="Kellogg E."/>
        </authorList>
    </citation>
    <scope>NUCLEOTIDE SEQUENCE [LARGE SCALE GENOMIC DNA]</scope>
</reference>
<evidence type="ECO:0000256" key="1">
    <source>
        <dbReference type="SAM" id="MobiDB-lite"/>
    </source>
</evidence>
<dbReference type="PANTHER" id="PTHR45749:SF35">
    <property type="entry name" value="AC-LIKE TRANSPOSASE-RELATED"/>
    <property type="match status" value="1"/>
</dbReference>
<dbReference type="OMA" id="AHHENAK"/>
<organism evidence="3 4">
    <name type="scientific">Setaria viridis</name>
    <name type="common">Green bristlegrass</name>
    <name type="synonym">Setaria italica subsp. viridis</name>
    <dbReference type="NCBI Taxonomy" id="4556"/>
    <lineage>
        <taxon>Eukaryota</taxon>
        <taxon>Viridiplantae</taxon>
        <taxon>Streptophyta</taxon>
        <taxon>Embryophyta</taxon>
        <taxon>Tracheophyta</taxon>
        <taxon>Spermatophyta</taxon>
        <taxon>Magnoliopsida</taxon>
        <taxon>Liliopsida</taxon>
        <taxon>Poales</taxon>
        <taxon>Poaceae</taxon>
        <taxon>PACMAD clade</taxon>
        <taxon>Panicoideae</taxon>
        <taxon>Panicodae</taxon>
        <taxon>Paniceae</taxon>
        <taxon>Cenchrinae</taxon>
        <taxon>Setaria</taxon>
    </lineage>
</organism>
<dbReference type="PANTHER" id="PTHR45749">
    <property type="match status" value="1"/>
</dbReference>
<feature type="region of interest" description="Disordered" evidence="1">
    <location>
        <begin position="1"/>
        <end position="24"/>
    </location>
</feature>
<evidence type="ECO:0000259" key="2">
    <source>
        <dbReference type="SMART" id="SM00597"/>
    </source>
</evidence>
<protein>
    <recommendedName>
        <fullName evidence="2">TTF-type domain-containing protein</fullName>
    </recommendedName>
</protein>
<dbReference type="Gramene" id="TKV99675">
    <property type="protein sequence ID" value="TKV99675"/>
    <property type="gene ID" value="SEVIR_8G058800v2"/>
</dbReference>
<proteinExistence type="predicted"/>
<keyword evidence="4" id="KW-1185">Reference proteome</keyword>
<evidence type="ECO:0000313" key="3">
    <source>
        <dbReference type="EMBL" id="TKV99675.1"/>
    </source>
</evidence>
<sequence length="277" mass="32728">MLPKKHLSSAQKRKKRKQEDQFVESQRGALHKFFPVTNNVEISEDQGQEQVAEVDANEDDTEIANIDEQEDLVLAIFDPRTWGNLDNSRKDILIEKGPVREMDLQFPRDPSGRHFSYAYYSRKLSNGEFVDRKWLVYSKHVDKIYCFCCKLFKSNQNKSLLAYDGMRDWKHLSEKLKTHENSVKHLSNMSTWNEVRLRLSKNETIDDEMQREITKEKERWRQVLVRIVSIVKFLAKQNLAFRGSNEKVYECNNGNFLATVEMIAEFDPVMQEHIRHI</sequence>
<name>A0A4V6D2R6_SETVI</name>
<gene>
    <name evidence="3" type="ORF">SEVIR_8G058800v2</name>
</gene>
<dbReference type="AlphaFoldDB" id="A0A4V6D2R6"/>
<accession>A0A4V6D2R6</accession>
<feature type="compositionally biased region" description="Basic residues" evidence="1">
    <location>
        <begin position="1"/>
        <end position="16"/>
    </location>
</feature>
<evidence type="ECO:0000313" key="4">
    <source>
        <dbReference type="Proteomes" id="UP000298652"/>
    </source>
</evidence>
<dbReference type="SMART" id="SM00597">
    <property type="entry name" value="ZnF_TTF"/>
    <property type="match status" value="1"/>
</dbReference>